<dbReference type="SMART" id="SM00530">
    <property type="entry name" value="HTH_XRE"/>
    <property type="match status" value="1"/>
</dbReference>
<sequence>MKLDIDYKAIGLRIKAARARKGLTQGNIANLTGLSTPHISNIETGNTKLGLPTIIHLANVLDVSVDELLCDNIHHSEQIYCNELADLVKDCSVDELHIISELAKVIKKAGINSAKKVRKRRTKAEMAAAKAAEEAAMQMEI</sequence>
<comment type="caution">
    <text evidence="2">The sequence shown here is derived from an EMBL/GenBank/DDBJ whole genome shotgun (WGS) entry which is preliminary data.</text>
</comment>
<accession>A0A1Q6R520</accession>
<dbReference type="InterPro" id="IPR010982">
    <property type="entry name" value="Lambda_DNA-bd_dom_sf"/>
</dbReference>
<dbReference type="CDD" id="cd00093">
    <property type="entry name" value="HTH_XRE"/>
    <property type="match status" value="1"/>
</dbReference>
<dbReference type="AlphaFoldDB" id="A0A1Q6R520"/>
<dbReference type="PROSITE" id="PS50943">
    <property type="entry name" value="HTH_CROC1"/>
    <property type="match status" value="1"/>
</dbReference>
<dbReference type="Proteomes" id="UP000186777">
    <property type="component" value="Unassembled WGS sequence"/>
</dbReference>
<keyword evidence="1" id="KW-0238">DNA-binding</keyword>
<dbReference type="Gene3D" id="1.10.260.40">
    <property type="entry name" value="lambda repressor-like DNA-binding domains"/>
    <property type="match status" value="1"/>
</dbReference>
<proteinExistence type="predicted"/>
<dbReference type="RefSeq" id="WP_009146428.1">
    <property type="nucleotide sequence ID" value="NZ_CABKPS010000094.1"/>
</dbReference>
<protein>
    <submittedName>
        <fullName evidence="2">Transcriptional regulator</fullName>
    </submittedName>
</protein>
<evidence type="ECO:0000313" key="2">
    <source>
        <dbReference type="EMBL" id="OLA37475.1"/>
    </source>
</evidence>
<dbReference type="GeneID" id="78525323"/>
<dbReference type="SUPFAM" id="SSF47413">
    <property type="entry name" value="lambda repressor-like DNA-binding domains"/>
    <property type="match status" value="1"/>
</dbReference>
<dbReference type="PANTHER" id="PTHR46558">
    <property type="entry name" value="TRACRIPTIONAL REGULATORY PROTEIN-RELATED-RELATED"/>
    <property type="match status" value="1"/>
</dbReference>
<gene>
    <name evidence="2" type="ORF">BHW43_06510</name>
</gene>
<dbReference type="Pfam" id="PF01381">
    <property type="entry name" value="HTH_3"/>
    <property type="match status" value="1"/>
</dbReference>
<organism evidence="2 3">
    <name type="scientific">Phascolarctobacterium succinatutens</name>
    <dbReference type="NCBI Taxonomy" id="626940"/>
    <lineage>
        <taxon>Bacteria</taxon>
        <taxon>Bacillati</taxon>
        <taxon>Bacillota</taxon>
        <taxon>Negativicutes</taxon>
        <taxon>Acidaminococcales</taxon>
        <taxon>Acidaminococcaceae</taxon>
        <taxon>Phascolarctobacterium</taxon>
    </lineage>
</organism>
<dbReference type="STRING" id="626940.BHW43_06510"/>
<dbReference type="GO" id="GO:0003677">
    <property type="term" value="F:DNA binding"/>
    <property type="evidence" value="ECO:0007669"/>
    <property type="project" value="UniProtKB-KW"/>
</dbReference>
<evidence type="ECO:0000256" key="1">
    <source>
        <dbReference type="ARBA" id="ARBA00023125"/>
    </source>
</evidence>
<dbReference type="PANTHER" id="PTHR46558:SF11">
    <property type="entry name" value="HTH-TYPE TRANSCRIPTIONAL REGULATOR XRE"/>
    <property type="match status" value="1"/>
</dbReference>
<dbReference type="EMBL" id="MNTG01000030">
    <property type="protein sequence ID" value="OLA37475.1"/>
    <property type="molecule type" value="Genomic_DNA"/>
</dbReference>
<reference evidence="2 3" key="1">
    <citation type="journal article" date="2016" name="Nat. Biotechnol.">
        <title>Measurement of bacterial replication rates in microbial communities.</title>
        <authorList>
            <person name="Brown C.T."/>
            <person name="Olm M.R."/>
            <person name="Thomas B.C."/>
            <person name="Banfield J.F."/>
        </authorList>
    </citation>
    <scope>NUCLEOTIDE SEQUENCE [LARGE SCALE GENOMIC DNA]</scope>
    <source>
        <strain evidence="2">46_33</strain>
    </source>
</reference>
<evidence type="ECO:0000313" key="3">
    <source>
        <dbReference type="Proteomes" id="UP000186777"/>
    </source>
</evidence>
<name>A0A1Q6R520_9FIRM</name>
<dbReference type="InterPro" id="IPR001387">
    <property type="entry name" value="Cro/C1-type_HTH"/>
</dbReference>